<protein>
    <submittedName>
        <fullName evidence="1">Uncharacterized protein</fullName>
    </submittedName>
</protein>
<name>A0AA48KUC6_9ALTE</name>
<dbReference type="KEGG" id="pmaw:MACH26_39700"/>
<dbReference type="RefSeq" id="WP_338294518.1">
    <property type="nucleotide sequence ID" value="NZ_AP027272.1"/>
</dbReference>
<evidence type="ECO:0000313" key="2">
    <source>
        <dbReference type="Proteomes" id="UP001333710"/>
    </source>
</evidence>
<dbReference type="AlphaFoldDB" id="A0AA48KUC6"/>
<dbReference type="Proteomes" id="UP001333710">
    <property type="component" value="Chromosome"/>
</dbReference>
<evidence type="ECO:0000313" key="1">
    <source>
        <dbReference type="EMBL" id="BDX08449.1"/>
    </source>
</evidence>
<dbReference type="EMBL" id="AP027272">
    <property type="protein sequence ID" value="BDX08449.1"/>
    <property type="molecule type" value="Genomic_DNA"/>
</dbReference>
<accession>A0AA48KUC6</accession>
<reference evidence="1" key="1">
    <citation type="submission" date="2023-01" db="EMBL/GenBank/DDBJ databases">
        <title>Complete genome sequence of Planctobacterium marinum strain Dej080120_11.</title>
        <authorList>
            <person name="Ueki S."/>
            <person name="Maruyama F."/>
        </authorList>
    </citation>
    <scope>NUCLEOTIDE SEQUENCE</scope>
    <source>
        <strain evidence="1">Dej080120_11</strain>
    </source>
</reference>
<organism evidence="1 2">
    <name type="scientific">Planctobacterium marinum</name>
    <dbReference type="NCBI Taxonomy" id="1631968"/>
    <lineage>
        <taxon>Bacteria</taxon>
        <taxon>Pseudomonadati</taxon>
        <taxon>Pseudomonadota</taxon>
        <taxon>Gammaproteobacteria</taxon>
        <taxon>Alteromonadales</taxon>
        <taxon>Alteromonadaceae</taxon>
        <taxon>Planctobacterium</taxon>
    </lineage>
</organism>
<keyword evidence="2" id="KW-1185">Reference proteome</keyword>
<proteinExistence type="predicted"/>
<sequence length="59" mass="6563">MAIGTSGRIVIDISPEEKKAIHADIKAKGMTLKEWFLEKAYEELPSLKSNKNGENSSKE</sequence>
<gene>
    <name evidence="1" type="ORF">MACH26_39700</name>
</gene>